<dbReference type="AlphaFoldDB" id="A0A8S9QRJ5"/>
<evidence type="ECO:0000313" key="2">
    <source>
        <dbReference type="Proteomes" id="UP000712600"/>
    </source>
</evidence>
<comment type="caution">
    <text evidence="1">The sequence shown here is derived from an EMBL/GenBank/DDBJ whole genome shotgun (WGS) entry which is preliminary data.</text>
</comment>
<protein>
    <submittedName>
        <fullName evidence="1">Uncharacterized protein</fullName>
    </submittedName>
</protein>
<reference evidence="1" key="1">
    <citation type="submission" date="2019-12" db="EMBL/GenBank/DDBJ databases">
        <title>Genome sequencing and annotation of Brassica cretica.</title>
        <authorList>
            <person name="Studholme D.J."/>
            <person name="Sarris P."/>
        </authorList>
    </citation>
    <scope>NUCLEOTIDE SEQUENCE</scope>
    <source>
        <strain evidence="1">PFS-109/04</strain>
        <tissue evidence="1">Leaf</tissue>
    </source>
</reference>
<dbReference type="Proteomes" id="UP000712600">
    <property type="component" value="Unassembled WGS sequence"/>
</dbReference>
<accession>A0A8S9QRJ5</accession>
<evidence type="ECO:0000313" key="1">
    <source>
        <dbReference type="EMBL" id="KAF3552989.1"/>
    </source>
</evidence>
<organism evidence="1 2">
    <name type="scientific">Brassica cretica</name>
    <name type="common">Mustard</name>
    <dbReference type="NCBI Taxonomy" id="69181"/>
    <lineage>
        <taxon>Eukaryota</taxon>
        <taxon>Viridiplantae</taxon>
        <taxon>Streptophyta</taxon>
        <taxon>Embryophyta</taxon>
        <taxon>Tracheophyta</taxon>
        <taxon>Spermatophyta</taxon>
        <taxon>Magnoliopsida</taxon>
        <taxon>eudicotyledons</taxon>
        <taxon>Gunneridae</taxon>
        <taxon>Pentapetalae</taxon>
        <taxon>rosids</taxon>
        <taxon>malvids</taxon>
        <taxon>Brassicales</taxon>
        <taxon>Brassicaceae</taxon>
        <taxon>Brassiceae</taxon>
        <taxon>Brassica</taxon>
    </lineage>
</organism>
<name>A0A8S9QRJ5_BRACR</name>
<gene>
    <name evidence="1" type="ORF">F2Q69_00015342</name>
</gene>
<sequence>MQLESYETTTGYLCSIFEEQTQVLSHLYMLVSKAYIGPLCATFTRQELSLNSLMRRSEMPFTLHHIVKSTMYSLMPYTVFSQKLMHGASDLLSPSENTAAMEIAISVTRDNII</sequence>
<dbReference type="EMBL" id="QGKX02000996">
    <property type="protein sequence ID" value="KAF3552989.1"/>
    <property type="molecule type" value="Genomic_DNA"/>
</dbReference>
<proteinExistence type="predicted"/>